<dbReference type="OrthoDB" id="6367648at2"/>
<keyword evidence="5" id="KW-0997">Cell inner membrane</keyword>
<feature type="domain" description="General secretion pathway GspH" evidence="12">
    <location>
        <begin position="46"/>
        <end position="138"/>
    </location>
</feature>
<dbReference type="Pfam" id="PF07963">
    <property type="entry name" value="N_methyl"/>
    <property type="match status" value="1"/>
</dbReference>
<dbReference type="SUPFAM" id="SSF54523">
    <property type="entry name" value="Pili subunits"/>
    <property type="match status" value="1"/>
</dbReference>
<dbReference type="RefSeq" id="WP_053077988.1">
    <property type="nucleotide sequence ID" value="NZ_LFBU01000002.1"/>
</dbReference>
<dbReference type="AlphaFoldDB" id="A0A0J7J6P0"/>
<dbReference type="InterPro" id="IPR022346">
    <property type="entry name" value="T2SS_GspH"/>
</dbReference>
<name>A0A0J7J6P0_9GAMM</name>
<organism evidence="13 14">
    <name type="scientific">Marinobacter subterrani</name>
    <dbReference type="NCBI Taxonomy" id="1658765"/>
    <lineage>
        <taxon>Bacteria</taxon>
        <taxon>Pseudomonadati</taxon>
        <taxon>Pseudomonadota</taxon>
        <taxon>Gammaproteobacteria</taxon>
        <taxon>Pseudomonadales</taxon>
        <taxon>Marinobacteraceae</taxon>
        <taxon>Marinobacter</taxon>
    </lineage>
</organism>
<keyword evidence="4" id="KW-0488">Methylation</keyword>
<evidence type="ECO:0000256" key="2">
    <source>
        <dbReference type="ARBA" id="ARBA00021549"/>
    </source>
</evidence>
<evidence type="ECO:0000256" key="10">
    <source>
        <dbReference type="ARBA" id="ARBA00030775"/>
    </source>
</evidence>
<dbReference type="Gene3D" id="3.55.40.10">
    <property type="entry name" value="minor pseudopilin epsh domain"/>
    <property type="match status" value="1"/>
</dbReference>
<dbReference type="GO" id="GO:0005886">
    <property type="term" value="C:plasma membrane"/>
    <property type="evidence" value="ECO:0007669"/>
    <property type="project" value="UniProtKB-SubCell"/>
</dbReference>
<feature type="transmembrane region" description="Helical" evidence="11">
    <location>
        <begin position="12"/>
        <end position="30"/>
    </location>
</feature>
<accession>A0A0J7J6P0</accession>
<comment type="caution">
    <text evidence="13">The sequence shown here is derived from an EMBL/GenBank/DDBJ whole genome shotgun (WGS) entry which is preliminary data.</text>
</comment>
<keyword evidence="7 11" id="KW-1133">Transmembrane helix</keyword>
<evidence type="ECO:0000256" key="11">
    <source>
        <dbReference type="SAM" id="Phobius"/>
    </source>
</evidence>
<protein>
    <recommendedName>
        <fullName evidence="2">Type II secretion system protein H</fullName>
    </recommendedName>
    <alternativeName>
        <fullName evidence="10">General secretion pathway protein H</fullName>
    </alternativeName>
</protein>
<dbReference type="GO" id="GO:0015627">
    <property type="term" value="C:type II protein secretion system complex"/>
    <property type="evidence" value="ECO:0007669"/>
    <property type="project" value="InterPro"/>
</dbReference>
<dbReference type="GO" id="GO:0015628">
    <property type="term" value="P:protein secretion by the type II secretion system"/>
    <property type="evidence" value="ECO:0007669"/>
    <property type="project" value="InterPro"/>
</dbReference>
<evidence type="ECO:0000256" key="3">
    <source>
        <dbReference type="ARBA" id="ARBA00022475"/>
    </source>
</evidence>
<dbReference type="EMBL" id="LFBU01000002">
    <property type="protein sequence ID" value="KMQ73634.1"/>
    <property type="molecule type" value="Genomic_DNA"/>
</dbReference>
<evidence type="ECO:0000256" key="9">
    <source>
        <dbReference type="ARBA" id="ARBA00025772"/>
    </source>
</evidence>
<dbReference type="Proteomes" id="UP000036102">
    <property type="component" value="Unassembled WGS sequence"/>
</dbReference>
<keyword evidence="3" id="KW-1003">Cell membrane</keyword>
<dbReference type="InterPro" id="IPR012902">
    <property type="entry name" value="N_methyl_site"/>
</dbReference>
<comment type="subcellular location">
    <subcellularLocation>
        <location evidence="1">Cell inner membrane</location>
        <topology evidence="1">Single-pass membrane protein</topology>
    </subcellularLocation>
</comment>
<dbReference type="PROSITE" id="PS00409">
    <property type="entry name" value="PROKAR_NTER_METHYL"/>
    <property type="match status" value="1"/>
</dbReference>
<evidence type="ECO:0000313" key="13">
    <source>
        <dbReference type="EMBL" id="KMQ73634.1"/>
    </source>
</evidence>
<evidence type="ECO:0000256" key="4">
    <source>
        <dbReference type="ARBA" id="ARBA00022481"/>
    </source>
</evidence>
<dbReference type="PATRIC" id="fig|1658765.3.peg.4112"/>
<sequence length="148" mass="15157">MHSKSGSEGFTLVELMIAIALIALIAGFAVPQFGRIIDNNRVVSTSNSIVGLLNYSRSEAVRRGERVAATSASNTMQATVVSSGNVIRQIEEASGDLSISTGSVTFRANGLTTSTANVSFNVCAGDADGTSVTVTPGGRVSTADVTCP</sequence>
<keyword evidence="8 11" id="KW-0472">Membrane</keyword>
<evidence type="ECO:0000256" key="8">
    <source>
        <dbReference type="ARBA" id="ARBA00023136"/>
    </source>
</evidence>
<evidence type="ECO:0000256" key="1">
    <source>
        <dbReference type="ARBA" id="ARBA00004377"/>
    </source>
</evidence>
<dbReference type="STRING" id="1658765.Msub_20847"/>
<comment type="similarity">
    <text evidence="9">Belongs to the GSP H family.</text>
</comment>
<evidence type="ECO:0000313" key="14">
    <source>
        <dbReference type="Proteomes" id="UP000036102"/>
    </source>
</evidence>
<evidence type="ECO:0000256" key="6">
    <source>
        <dbReference type="ARBA" id="ARBA00022692"/>
    </source>
</evidence>
<evidence type="ECO:0000256" key="7">
    <source>
        <dbReference type="ARBA" id="ARBA00022989"/>
    </source>
</evidence>
<dbReference type="InterPro" id="IPR045584">
    <property type="entry name" value="Pilin-like"/>
</dbReference>
<evidence type="ECO:0000256" key="5">
    <source>
        <dbReference type="ARBA" id="ARBA00022519"/>
    </source>
</evidence>
<evidence type="ECO:0000259" key="12">
    <source>
        <dbReference type="Pfam" id="PF12019"/>
    </source>
</evidence>
<gene>
    <name evidence="13" type="ORF">Msub_20847</name>
</gene>
<keyword evidence="6 11" id="KW-0812">Transmembrane</keyword>
<dbReference type="NCBIfam" id="TIGR02532">
    <property type="entry name" value="IV_pilin_GFxxxE"/>
    <property type="match status" value="1"/>
</dbReference>
<proteinExistence type="inferred from homology"/>
<reference evidence="13 14" key="1">
    <citation type="submission" date="2015-06" db="EMBL/GenBank/DDBJ databases">
        <title>Marinobacter subterrani, a genetically tractable neutrophilic iron-oxidizing strain isolated from the Soudan Iron Mine.</title>
        <authorList>
            <person name="Bonis B.M."/>
            <person name="Gralnick J.A."/>
        </authorList>
    </citation>
    <scope>NUCLEOTIDE SEQUENCE [LARGE SCALE GENOMIC DNA]</scope>
    <source>
        <strain evidence="13 14">JG233</strain>
    </source>
</reference>
<keyword evidence="14" id="KW-1185">Reference proteome</keyword>
<dbReference type="Pfam" id="PF12019">
    <property type="entry name" value="GspH"/>
    <property type="match status" value="1"/>
</dbReference>